<dbReference type="RefSeq" id="WP_157879954.1">
    <property type="nucleotide sequence ID" value="NZ_FRBK01000006.1"/>
</dbReference>
<reference evidence="2" key="1">
    <citation type="submission" date="2016-11" db="EMBL/GenBank/DDBJ databases">
        <authorList>
            <person name="Jaros S."/>
            <person name="Januszkiewicz K."/>
            <person name="Wedrychowicz H."/>
        </authorList>
    </citation>
    <scope>NUCLEOTIDE SEQUENCE [LARGE SCALE GENOMIC DNA]</scope>
    <source>
        <strain evidence="2">CGMCC 4.3555</strain>
    </source>
</reference>
<evidence type="ECO:0000313" key="2">
    <source>
        <dbReference type="Proteomes" id="UP000184388"/>
    </source>
</evidence>
<accession>A0A9X8QSA2</accession>
<protein>
    <submittedName>
        <fullName evidence="1">Uncharacterized protein</fullName>
    </submittedName>
</protein>
<name>A0A9X8QSA2_9ACTN</name>
<dbReference type="EMBL" id="FRBK01000006">
    <property type="protein sequence ID" value="SHL74670.1"/>
    <property type="molecule type" value="Genomic_DNA"/>
</dbReference>
<dbReference type="Proteomes" id="UP000184388">
    <property type="component" value="Unassembled WGS sequence"/>
</dbReference>
<proteinExistence type="predicted"/>
<comment type="caution">
    <text evidence="1">The sequence shown here is derived from an EMBL/GenBank/DDBJ whole genome shotgun (WGS) entry which is preliminary data.</text>
</comment>
<sequence length="58" mass="6456">MPENTRIAYLNEYRDAVAKGDLDRQLGIQLAALDLDQADPDGPRLMDEIRGFRQPAAA</sequence>
<gene>
    <name evidence="1" type="ORF">SAMN05216268_10658</name>
</gene>
<evidence type="ECO:0000313" key="1">
    <source>
        <dbReference type="EMBL" id="SHL74670.1"/>
    </source>
</evidence>
<dbReference type="AlphaFoldDB" id="A0A9X8QSA2"/>
<organism evidence="1 2">
    <name type="scientific">Streptomyces yunnanensis</name>
    <dbReference type="NCBI Taxonomy" id="156453"/>
    <lineage>
        <taxon>Bacteria</taxon>
        <taxon>Bacillati</taxon>
        <taxon>Actinomycetota</taxon>
        <taxon>Actinomycetes</taxon>
        <taxon>Kitasatosporales</taxon>
        <taxon>Streptomycetaceae</taxon>
        <taxon>Streptomyces</taxon>
    </lineage>
</organism>